<gene>
    <name evidence="1" type="ORF">PCAMFM013_S032g000020</name>
</gene>
<dbReference type="EMBL" id="HG793165">
    <property type="protein sequence ID" value="CRL28984.1"/>
    <property type="molecule type" value="Genomic_DNA"/>
</dbReference>
<accession>A0A0G4PRD7</accession>
<organism evidence="1 2">
    <name type="scientific">Penicillium camemberti (strain FM 013)</name>
    <dbReference type="NCBI Taxonomy" id="1429867"/>
    <lineage>
        <taxon>Eukaryota</taxon>
        <taxon>Fungi</taxon>
        <taxon>Dikarya</taxon>
        <taxon>Ascomycota</taxon>
        <taxon>Pezizomycotina</taxon>
        <taxon>Eurotiomycetes</taxon>
        <taxon>Eurotiomycetidae</taxon>
        <taxon>Eurotiales</taxon>
        <taxon>Aspergillaceae</taxon>
        <taxon>Penicillium</taxon>
    </lineage>
</organism>
<reference evidence="1 2" key="1">
    <citation type="journal article" date="2014" name="Nat. Commun.">
        <title>Multiple recent horizontal transfers of a large genomic region in cheese making fungi.</title>
        <authorList>
            <person name="Cheeseman K."/>
            <person name="Ropars J."/>
            <person name="Renault P."/>
            <person name="Dupont J."/>
            <person name="Gouzy J."/>
            <person name="Branca A."/>
            <person name="Abraham A.L."/>
            <person name="Ceppi M."/>
            <person name="Conseiller E."/>
            <person name="Debuchy R."/>
            <person name="Malagnac F."/>
            <person name="Goarin A."/>
            <person name="Silar P."/>
            <person name="Lacoste S."/>
            <person name="Sallet E."/>
            <person name="Bensimon A."/>
            <person name="Giraud T."/>
            <person name="Brygoo Y."/>
        </authorList>
    </citation>
    <scope>NUCLEOTIDE SEQUENCE [LARGE SCALE GENOMIC DNA]</scope>
    <source>
        <strain evidence="2">FM 013</strain>
    </source>
</reference>
<sequence>MDSDLLATRPCILLNGIQFILIKMEATVKFRGPVPFRWAYPSQG</sequence>
<protein>
    <submittedName>
        <fullName evidence="1">Str. FM013</fullName>
    </submittedName>
</protein>
<proteinExistence type="predicted"/>
<evidence type="ECO:0000313" key="1">
    <source>
        <dbReference type="EMBL" id="CRL28984.1"/>
    </source>
</evidence>
<keyword evidence="2" id="KW-1185">Reference proteome</keyword>
<evidence type="ECO:0000313" key="2">
    <source>
        <dbReference type="Proteomes" id="UP000053732"/>
    </source>
</evidence>
<dbReference type="Proteomes" id="UP000053732">
    <property type="component" value="Unassembled WGS sequence"/>
</dbReference>
<dbReference type="AlphaFoldDB" id="A0A0G4PRD7"/>
<name>A0A0G4PRD7_PENC3</name>